<feature type="compositionally biased region" description="Acidic residues" evidence="5">
    <location>
        <begin position="698"/>
        <end position="707"/>
    </location>
</feature>
<protein>
    <recommendedName>
        <fullName evidence="8">Ankyrin repeat protein</fullName>
    </recommendedName>
</protein>
<dbReference type="SUPFAM" id="SSF48403">
    <property type="entry name" value="Ankyrin repeat"/>
    <property type="match status" value="3"/>
</dbReference>
<feature type="repeat" description="ANK" evidence="3">
    <location>
        <begin position="717"/>
        <end position="749"/>
    </location>
</feature>
<gene>
    <name evidence="6" type="ORF">VNI00_007843</name>
</gene>
<dbReference type="PRINTS" id="PR01415">
    <property type="entry name" value="ANKYRIN"/>
</dbReference>
<dbReference type="Gene3D" id="1.25.40.20">
    <property type="entry name" value="Ankyrin repeat-containing domain"/>
    <property type="match status" value="4"/>
</dbReference>
<evidence type="ECO:0000256" key="4">
    <source>
        <dbReference type="SAM" id="Coils"/>
    </source>
</evidence>
<dbReference type="PANTHER" id="PTHR24198">
    <property type="entry name" value="ANKYRIN REPEAT AND PROTEIN KINASE DOMAIN-CONTAINING PROTEIN"/>
    <property type="match status" value="1"/>
</dbReference>
<keyword evidence="4" id="KW-0175">Coiled coil</keyword>
<evidence type="ECO:0000256" key="1">
    <source>
        <dbReference type="ARBA" id="ARBA00022737"/>
    </source>
</evidence>
<reference evidence="6 7" key="1">
    <citation type="submission" date="2024-01" db="EMBL/GenBank/DDBJ databases">
        <title>A draft genome for a cacao thread blight-causing isolate of Paramarasmius palmivorus.</title>
        <authorList>
            <person name="Baruah I.K."/>
            <person name="Bukari Y."/>
            <person name="Amoako-Attah I."/>
            <person name="Meinhardt L.W."/>
            <person name="Bailey B.A."/>
            <person name="Cohen S.P."/>
        </authorList>
    </citation>
    <scope>NUCLEOTIDE SEQUENCE [LARGE SCALE GENOMIC DNA]</scope>
    <source>
        <strain evidence="6 7">GH-12</strain>
    </source>
</reference>
<dbReference type="EMBL" id="JAYKXP010000026">
    <property type="protein sequence ID" value="KAK7044126.1"/>
    <property type="molecule type" value="Genomic_DNA"/>
</dbReference>
<feature type="region of interest" description="Disordered" evidence="5">
    <location>
        <begin position="591"/>
        <end position="709"/>
    </location>
</feature>
<dbReference type="Proteomes" id="UP001383192">
    <property type="component" value="Unassembled WGS sequence"/>
</dbReference>
<proteinExistence type="predicted"/>
<feature type="region of interest" description="Disordered" evidence="5">
    <location>
        <begin position="1191"/>
        <end position="1210"/>
    </location>
</feature>
<feature type="compositionally biased region" description="Basic and acidic residues" evidence="5">
    <location>
        <begin position="606"/>
        <end position="620"/>
    </location>
</feature>
<feature type="repeat" description="ANK" evidence="3">
    <location>
        <begin position="530"/>
        <end position="562"/>
    </location>
</feature>
<feature type="repeat" description="ANK" evidence="3">
    <location>
        <begin position="563"/>
        <end position="587"/>
    </location>
</feature>
<evidence type="ECO:0000313" key="7">
    <source>
        <dbReference type="Proteomes" id="UP001383192"/>
    </source>
</evidence>
<dbReference type="Pfam" id="PF12796">
    <property type="entry name" value="Ank_2"/>
    <property type="match status" value="2"/>
</dbReference>
<dbReference type="PANTHER" id="PTHR24198:SF165">
    <property type="entry name" value="ANKYRIN REPEAT-CONTAINING PROTEIN-RELATED"/>
    <property type="match status" value="1"/>
</dbReference>
<feature type="compositionally biased region" description="Basic and acidic residues" evidence="5">
    <location>
        <begin position="1792"/>
        <end position="1802"/>
    </location>
</feature>
<evidence type="ECO:0008006" key="8">
    <source>
        <dbReference type="Google" id="ProtNLM"/>
    </source>
</evidence>
<evidence type="ECO:0000256" key="2">
    <source>
        <dbReference type="ARBA" id="ARBA00023043"/>
    </source>
</evidence>
<feature type="compositionally biased region" description="Acidic residues" evidence="5">
    <location>
        <begin position="1803"/>
        <end position="1815"/>
    </location>
</feature>
<dbReference type="SMART" id="SM00248">
    <property type="entry name" value="ANK"/>
    <property type="match status" value="10"/>
</dbReference>
<feature type="region of interest" description="Disordered" evidence="5">
    <location>
        <begin position="1047"/>
        <end position="1074"/>
    </location>
</feature>
<keyword evidence="1" id="KW-0677">Repeat</keyword>
<feature type="region of interest" description="Disordered" evidence="5">
    <location>
        <begin position="1792"/>
        <end position="1821"/>
    </location>
</feature>
<evidence type="ECO:0000256" key="3">
    <source>
        <dbReference type="PROSITE-ProRule" id="PRU00023"/>
    </source>
</evidence>
<evidence type="ECO:0000313" key="6">
    <source>
        <dbReference type="EMBL" id="KAK7044126.1"/>
    </source>
</evidence>
<dbReference type="PROSITE" id="PS50088">
    <property type="entry name" value="ANK_REPEAT"/>
    <property type="match status" value="5"/>
</dbReference>
<feature type="repeat" description="ANK" evidence="3">
    <location>
        <begin position="1583"/>
        <end position="1605"/>
    </location>
</feature>
<organism evidence="6 7">
    <name type="scientific">Paramarasmius palmivorus</name>
    <dbReference type="NCBI Taxonomy" id="297713"/>
    <lineage>
        <taxon>Eukaryota</taxon>
        <taxon>Fungi</taxon>
        <taxon>Dikarya</taxon>
        <taxon>Basidiomycota</taxon>
        <taxon>Agaricomycotina</taxon>
        <taxon>Agaricomycetes</taxon>
        <taxon>Agaricomycetidae</taxon>
        <taxon>Agaricales</taxon>
        <taxon>Marasmiineae</taxon>
        <taxon>Marasmiaceae</taxon>
        <taxon>Paramarasmius</taxon>
    </lineage>
</organism>
<feature type="repeat" description="ANK" evidence="3">
    <location>
        <begin position="1549"/>
        <end position="1571"/>
    </location>
</feature>
<feature type="region of interest" description="Disordered" evidence="5">
    <location>
        <begin position="1713"/>
        <end position="1753"/>
    </location>
</feature>
<comment type="caution">
    <text evidence="6">The sequence shown here is derived from an EMBL/GenBank/DDBJ whole genome shotgun (WGS) entry which is preliminary data.</text>
</comment>
<sequence>MSQQTPEARAFIERVQTLPKEPGVSLDGVLQPSLDDEAELRKLFATDTENARLQDIHVGLVDVFEAPPALRTIHPRVVKDEKDLTAKYVMPLTEENRKKDGELAIVEDLEEFKKNWGVFTEGSLSQLLDWNNVVAAGGSVLACLMPLHESAKVSKRAMRKFYHSAAYPTSDVDLFLWGMTPQEAEVKITKIYEAVRDSVPWDVTCVRTKHTVSIHSQYPYRSVQIVLRLYKSPAEILAGFDIDSACCAYDGSRVWANPRAITAMMRQCNTVDMTRRSPSYEVRLAKYSSRAFEVYVPTLSREDVDPTIYERSIARVEGLARLLVFEKLKDADSRNQFLEARRTLRGRPNALNHYNRRKKQYKGDLKGDTSIGGLEMNDYDVVSLHIPYGPGWDARRIEKLVYSTDLGMNSPFNPKNKDRRLHRHPAFFGTGPECLEDCCEYCPDPIDEDEQKLQKEEDEQYIRGRISFIEEDPGRQSMSGSFNPIDVGEWSEHVYIGPTEKFFAAIVADDRAAVAKMIEEGIDVTKRDHVGRMPLHVAIMAKRGEVACQLIDNGARITSRLADGRTALHLAAKQDMVDVVKKLLEKSKVNEESLKKDNDSDGDGDGDVKMKDAAPERPSSEDDWSSDDNGVISMDEDDTGDGDNEDEGGDEDKDMDEDGDDEEEEEEDGDEDEDDEEGERKKKPEEPPQTPAESGALPEDEDDEPDVFDINAPDWDLTFTPLAYAILFASMSVVEVLIEAGADVTLATQAKYYNAPALHPLTLTMYRDDEEEASKVVECLIPAGASSSTADDNLRTILLKMIDAGKTNLLLTLLRVDPKALAVINFPAVGSHWRSQARFPLVATIQHGSYGMLAALLAYGAKVVAEEKDVSEALSRRKQSNMYYNQPDNNLDLVVTGLEVAFACYDDVFQLLVPLDATINGPIKASKGRYVNDEDKMTLLDWARYGMRHINRELKKIDKETDDIQPLQEVKAQPGLKGYYAKYLENTYSPRIYTDQEIEERKEEREERRLKWNQLKAYFSDIERLLVSREAKTYAELFPLEKLDKNRDDFDNEKSEPVGNDESAKEEESEKQPTRYRYITEAQYGTGNLAPSHLSEAYDELFEACMKGDNATVQRLCLPAEETQTNQTPLQITVQLAHPTNEWSDTGITPLAMAIHHRHWNTARLVFTISAAQYEPKENDHKFTINLEGFHEDEDSDDGSVNSDDSSDTVNKAPINFVDVANRPSKVSCQVAPSRMLHDLKAYWHENVLSRSANNLLEAAIGDDDTDAFSNIFGLYKLSEPPIELKRSELDSMWEIILSRREPKMFDEFIRKTGYGIKVRVPGKEGAEDEEDITYATNDKNRVYLGLNVHGKKRKDLAKQNDPNANDDEDDGIPLVWKAAEKSAESILDYLSGNGPYEAYKYYAMCNNNEHAIALRRTANLETVLPKWLGWDINVLGESPLTAAVLGGRLSTVKHLFAKHPRLMSSALKETIKFTGYNILMVAVDTGCSKQMVDYLLANGQSAVENDSVRGWNIYHILASGNAKLFEHFLKKLPREVSESLLLQQSKRHLETPLHLAVKSGRNDIVELIVNFTKSGLLIRNVIGSTPLHLAVLNGYAEVTKVLLDASPTEALHAENGVGDTPLEIATLQELLERVKEHSEDCPELERSNAYRYWDQIPRRLDVEKLEKATSDLRKMIGALQEDGKLTQGSKLNEELSAFARYLETQLANARVEDAAKKKREEAKKKRKEKEERERRERWAVPDEDHERSTSYDRENRRGTFTYLLDAVMARPGDRSLVHLVDVQKSVSGDLDKVQRTTTRAEDYDDEGLAPEEDPESKLRSNSMLFRRIRVEA</sequence>
<keyword evidence="7" id="KW-1185">Reference proteome</keyword>
<keyword evidence="2 3" id="KW-0040">ANK repeat</keyword>
<feature type="compositionally biased region" description="Basic and acidic residues" evidence="5">
    <location>
        <begin position="1047"/>
        <end position="1073"/>
    </location>
</feature>
<name>A0AAW0CZ53_9AGAR</name>
<evidence type="ECO:0000256" key="5">
    <source>
        <dbReference type="SAM" id="MobiDB-lite"/>
    </source>
</evidence>
<accession>A0AAW0CZ53</accession>
<feature type="coiled-coil region" evidence="4">
    <location>
        <begin position="1628"/>
        <end position="1683"/>
    </location>
</feature>
<dbReference type="PROSITE" id="PS50297">
    <property type="entry name" value="ANK_REP_REGION"/>
    <property type="match status" value="3"/>
</dbReference>
<dbReference type="InterPro" id="IPR002110">
    <property type="entry name" value="Ankyrin_rpt"/>
</dbReference>
<feature type="compositionally biased region" description="Acidic residues" evidence="5">
    <location>
        <begin position="634"/>
        <end position="677"/>
    </location>
</feature>
<dbReference type="InterPro" id="IPR036770">
    <property type="entry name" value="Ankyrin_rpt-contain_sf"/>
</dbReference>